<comment type="cofactor">
    <cofactor evidence="1">
        <name>Zn(2+)</name>
        <dbReference type="ChEBI" id="CHEBI:29105"/>
    </cofactor>
</comment>
<evidence type="ECO:0000256" key="1">
    <source>
        <dbReference type="ARBA" id="ARBA00001947"/>
    </source>
</evidence>
<dbReference type="InterPro" id="IPR050821">
    <property type="entry name" value="Cytosolic_carboxypeptidase"/>
</dbReference>
<dbReference type="Pfam" id="PF18027">
    <property type="entry name" value="Pepdidase_M14_N"/>
    <property type="match status" value="1"/>
</dbReference>
<evidence type="ECO:0000313" key="3">
    <source>
        <dbReference type="EMBL" id="KAJ8040616.1"/>
    </source>
</evidence>
<evidence type="ECO:0000259" key="2">
    <source>
        <dbReference type="Pfam" id="PF18027"/>
    </source>
</evidence>
<name>A0A9Q1C8D5_HOLLE</name>
<dbReference type="PANTHER" id="PTHR12756:SF9">
    <property type="entry name" value="CYTOSOLIC CARBOXYPEPTIDASE 6"/>
    <property type="match status" value="1"/>
</dbReference>
<reference evidence="3" key="1">
    <citation type="submission" date="2021-10" db="EMBL/GenBank/DDBJ databases">
        <title>Tropical sea cucumber genome reveals ecological adaptation and Cuvierian tubules defense mechanism.</title>
        <authorList>
            <person name="Chen T."/>
        </authorList>
    </citation>
    <scope>NUCLEOTIDE SEQUENCE</scope>
    <source>
        <strain evidence="3">Nanhai2018</strain>
        <tissue evidence="3">Muscle</tissue>
    </source>
</reference>
<dbReference type="OrthoDB" id="10253041at2759"/>
<comment type="caution">
    <text evidence="3">The sequence shown here is derived from an EMBL/GenBank/DDBJ whole genome shotgun (WGS) entry which is preliminary data.</text>
</comment>
<dbReference type="AlphaFoldDB" id="A0A9Q1C8D5"/>
<proteinExistence type="predicted"/>
<gene>
    <name evidence="3" type="ORF">HOLleu_14959</name>
</gene>
<organism evidence="3 4">
    <name type="scientific">Holothuria leucospilota</name>
    <name type="common">Black long sea cucumber</name>
    <name type="synonym">Mertensiothuria leucospilota</name>
    <dbReference type="NCBI Taxonomy" id="206669"/>
    <lineage>
        <taxon>Eukaryota</taxon>
        <taxon>Metazoa</taxon>
        <taxon>Echinodermata</taxon>
        <taxon>Eleutherozoa</taxon>
        <taxon>Echinozoa</taxon>
        <taxon>Holothuroidea</taxon>
        <taxon>Aspidochirotacea</taxon>
        <taxon>Aspidochirotida</taxon>
        <taxon>Holothuriidae</taxon>
        <taxon>Holothuria</taxon>
    </lineage>
</organism>
<feature type="domain" description="Cytosolic carboxypeptidase N-terminal" evidence="2">
    <location>
        <begin position="44"/>
        <end position="163"/>
    </location>
</feature>
<dbReference type="GO" id="GO:0004180">
    <property type="term" value="F:carboxypeptidase activity"/>
    <property type="evidence" value="ECO:0007669"/>
    <property type="project" value="UniProtKB-KW"/>
</dbReference>
<dbReference type="InterPro" id="IPR040626">
    <property type="entry name" value="Pepdidase_M14_N"/>
</dbReference>
<sequence length="221" mass="26211">MADERVQSADSENDAEDGVVGNLNKFVVTPVGYSGQPKKGHLIFDASFESGNLGRVDFITEYEYDLFIRPDTCNPRFRVWFNFTVENVRLDQRVIFNIVNFSKTKSLYREGMSPLVKSTSRPKWQRIPPKNVYYYRCPDHRKNYVMSFAFCFDKESDTYQFAYCYPYTYARLQGYLDVLEKRRLNYMKRELLCLSVVRYIFHVKKLIDRGLHTQTKIQNMI</sequence>
<dbReference type="Proteomes" id="UP001152320">
    <property type="component" value="Chromosome 6"/>
</dbReference>
<keyword evidence="3" id="KW-0378">Hydrolase</keyword>
<evidence type="ECO:0000313" key="4">
    <source>
        <dbReference type="Proteomes" id="UP001152320"/>
    </source>
</evidence>
<dbReference type="PANTHER" id="PTHR12756">
    <property type="entry name" value="CYTOSOLIC CARBOXYPEPTIDASE"/>
    <property type="match status" value="1"/>
</dbReference>
<dbReference type="EMBL" id="JAIZAY010000006">
    <property type="protein sequence ID" value="KAJ8040616.1"/>
    <property type="molecule type" value="Genomic_DNA"/>
</dbReference>
<accession>A0A9Q1C8D5</accession>
<keyword evidence="3" id="KW-0645">Protease</keyword>
<keyword evidence="4" id="KW-1185">Reference proteome</keyword>
<dbReference type="FunFam" id="2.60.40.3120:FF:000003">
    <property type="entry name" value="cytosolic carboxypeptidase 6 isoform X2"/>
    <property type="match status" value="1"/>
</dbReference>
<dbReference type="SUPFAM" id="SSF53187">
    <property type="entry name" value="Zn-dependent exopeptidases"/>
    <property type="match status" value="1"/>
</dbReference>
<keyword evidence="3" id="KW-0121">Carboxypeptidase</keyword>
<protein>
    <submittedName>
        <fullName evidence="3">Cytosolic carboxypeptidase 6</fullName>
    </submittedName>
</protein>
<dbReference type="Gene3D" id="2.60.40.3120">
    <property type="match status" value="1"/>
</dbReference>